<evidence type="ECO:0000256" key="1">
    <source>
        <dbReference type="SAM" id="Phobius"/>
    </source>
</evidence>
<reference evidence="2 3" key="1">
    <citation type="submission" date="2020-01" db="EMBL/GenBank/DDBJ databases">
        <authorList>
            <person name="Kim M.K."/>
        </authorList>
    </citation>
    <scope>NUCLEOTIDE SEQUENCE [LARGE SCALE GENOMIC DNA]</scope>
    <source>
        <strain evidence="2 3">172606-1</strain>
    </source>
</reference>
<evidence type="ECO:0000313" key="3">
    <source>
        <dbReference type="Proteomes" id="UP000480178"/>
    </source>
</evidence>
<dbReference type="RefSeq" id="WP_162446816.1">
    <property type="nucleotide sequence ID" value="NZ_CP048222.1"/>
</dbReference>
<proteinExistence type="predicted"/>
<sequence>METIAVDQNRSELISSLELLSYRAARLLEESNNRIFYSDYYTFYTGYTHYLASLKWQDEQLKRLIDSFPVLTKPVFTSNPIGVVIPVLLVAIYPVNLIYLPIYYLGIAGTYGWVKYRNDKRLREILQISQQVLLRL</sequence>
<dbReference type="KEGG" id="rhoz:GXP67_31555"/>
<keyword evidence="1" id="KW-0472">Membrane</keyword>
<organism evidence="2 3">
    <name type="scientific">Rhodocytophaga rosea</name>
    <dbReference type="NCBI Taxonomy" id="2704465"/>
    <lineage>
        <taxon>Bacteria</taxon>
        <taxon>Pseudomonadati</taxon>
        <taxon>Bacteroidota</taxon>
        <taxon>Cytophagia</taxon>
        <taxon>Cytophagales</taxon>
        <taxon>Rhodocytophagaceae</taxon>
        <taxon>Rhodocytophaga</taxon>
    </lineage>
</organism>
<keyword evidence="1" id="KW-1133">Transmembrane helix</keyword>
<accession>A0A6C0GTK1</accession>
<evidence type="ECO:0000313" key="2">
    <source>
        <dbReference type="EMBL" id="QHT70863.1"/>
    </source>
</evidence>
<dbReference type="Proteomes" id="UP000480178">
    <property type="component" value="Chromosome"/>
</dbReference>
<protein>
    <submittedName>
        <fullName evidence="2">Uncharacterized protein</fullName>
    </submittedName>
</protein>
<dbReference type="EMBL" id="CP048222">
    <property type="protein sequence ID" value="QHT70863.1"/>
    <property type="molecule type" value="Genomic_DNA"/>
</dbReference>
<dbReference type="AlphaFoldDB" id="A0A6C0GTK1"/>
<keyword evidence="1" id="KW-0812">Transmembrane</keyword>
<feature type="transmembrane region" description="Helical" evidence="1">
    <location>
        <begin position="70"/>
        <end position="92"/>
    </location>
</feature>
<gene>
    <name evidence="2" type="ORF">GXP67_31555</name>
</gene>
<keyword evidence="3" id="KW-1185">Reference proteome</keyword>
<name>A0A6C0GTK1_9BACT</name>